<evidence type="ECO:0000313" key="1">
    <source>
        <dbReference type="EMBL" id="MCE3216529.1"/>
    </source>
</evidence>
<accession>A0ABS8WUB5</accession>
<dbReference type="Proteomes" id="UP000823775">
    <property type="component" value="Unassembled WGS sequence"/>
</dbReference>
<dbReference type="EMBL" id="JACEIK010013479">
    <property type="protein sequence ID" value="MCE3216529.1"/>
    <property type="molecule type" value="Genomic_DNA"/>
</dbReference>
<protein>
    <recommendedName>
        <fullName evidence="3">Polyprotein</fullName>
    </recommendedName>
</protein>
<name>A0ABS8WUB5_DATST</name>
<evidence type="ECO:0000313" key="2">
    <source>
        <dbReference type="Proteomes" id="UP000823775"/>
    </source>
</evidence>
<proteinExistence type="predicted"/>
<organism evidence="1 2">
    <name type="scientific">Datura stramonium</name>
    <name type="common">Jimsonweed</name>
    <name type="synonym">Common thornapple</name>
    <dbReference type="NCBI Taxonomy" id="4076"/>
    <lineage>
        <taxon>Eukaryota</taxon>
        <taxon>Viridiplantae</taxon>
        <taxon>Streptophyta</taxon>
        <taxon>Embryophyta</taxon>
        <taxon>Tracheophyta</taxon>
        <taxon>Spermatophyta</taxon>
        <taxon>Magnoliopsida</taxon>
        <taxon>eudicotyledons</taxon>
        <taxon>Gunneridae</taxon>
        <taxon>Pentapetalae</taxon>
        <taxon>asterids</taxon>
        <taxon>lamiids</taxon>
        <taxon>Solanales</taxon>
        <taxon>Solanaceae</taxon>
        <taxon>Solanoideae</taxon>
        <taxon>Datureae</taxon>
        <taxon>Datura</taxon>
    </lineage>
</organism>
<keyword evidence="2" id="KW-1185">Reference proteome</keyword>
<evidence type="ECO:0008006" key="3">
    <source>
        <dbReference type="Google" id="ProtNLM"/>
    </source>
</evidence>
<feature type="non-terminal residue" evidence="1">
    <location>
        <position position="1"/>
    </location>
</feature>
<comment type="caution">
    <text evidence="1">The sequence shown here is derived from an EMBL/GenBank/DDBJ whole genome shotgun (WGS) entry which is preliminary data.</text>
</comment>
<reference evidence="1 2" key="1">
    <citation type="journal article" date="2021" name="BMC Genomics">
        <title>Datura genome reveals duplications of psychoactive alkaloid biosynthetic genes and high mutation rate following tissue culture.</title>
        <authorList>
            <person name="Rajewski A."/>
            <person name="Carter-House D."/>
            <person name="Stajich J."/>
            <person name="Litt A."/>
        </authorList>
    </citation>
    <scope>NUCLEOTIDE SEQUENCE [LARGE SCALE GENOMIC DNA]</scope>
    <source>
        <strain evidence="1">AR-01</strain>
    </source>
</reference>
<gene>
    <name evidence="1" type="ORF">HAX54_006784</name>
</gene>
<sequence length="214" mass="24161">LQILETQQNGSLKYGLKNGPSFKRMVLQLRIGPKLGRMEILKCGARCRMENPQGELDNVFTEVNDTDYSSAIEPPRVNAPTFKIDGRIYTMLKVEGKLYNSTDQDSHQHLKNFLEGATHGFIENIFLEKFYTGLDPLTLSMVNNTTGGCFMDKIYNRIATICDRIVKHNQAWHAGDQSGGLNVGTPSLTHLMKDNQERNKMMSFISTNLALLMQ</sequence>